<evidence type="ECO:0000313" key="8">
    <source>
        <dbReference type="Proteomes" id="UP001165584"/>
    </source>
</evidence>
<dbReference type="Pfam" id="PF00294">
    <property type="entry name" value="PfkB"/>
    <property type="match status" value="1"/>
</dbReference>
<organism evidence="7 8">
    <name type="scientific">Herbiconiux aconitum</name>
    <dbReference type="NCBI Taxonomy" id="2970913"/>
    <lineage>
        <taxon>Bacteria</taxon>
        <taxon>Bacillati</taxon>
        <taxon>Actinomycetota</taxon>
        <taxon>Actinomycetes</taxon>
        <taxon>Micrococcales</taxon>
        <taxon>Microbacteriaceae</taxon>
        <taxon>Herbiconiux</taxon>
    </lineage>
</organism>
<name>A0ABT2GQH0_9MICO</name>
<dbReference type="InterPro" id="IPR011611">
    <property type="entry name" value="PfkB_dom"/>
</dbReference>
<evidence type="ECO:0000256" key="3">
    <source>
        <dbReference type="ARBA" id="ARBA00022741"/>
    </source>
</evidence>
<evidence type="ECO:0000256" key="2">
    <source>
        <dbReference type="ARBA" id="ARBA00022679"/>
    </source>
</evidence>
<keyword evidence="4 7" id="KW-0418">Kinase</keyword>
<keyword evidence="5" id="KW-0067">ATP-binding</keyword>
<feature type="domain" description="Carbohydrate kinase PfkB" evidence="6">
    <location>
        <begin position="6"/>
        <end position="313"/>
    </location>
</feature>
<comment type="similarity">
    <text evidence="1">Belongs to the carbohydrate kinase PfkB family.</text>
</comment>
<dbReference type="PANTHER" id="PTHR43085">
    <property type="entry name" value="HEXOKINASE FAMILY MEMBER"/>
    <property type="match status" value="1"/>
</dbReference>
<dbReference type="EMBL" id="JANLCM010000001">
    <property type="protein sequence ID" value="MCS5718479.1"/>
    <property type="molecule type" value="Genomic_DNA"/>
</dbReference>
<reference evidence="7" key="1">
    <citation type="submission" date="2022-08" db="EMBL/GenBank/DDBJ databases">
        <authorList>
            <person name="Deng Y."/>
            <person name="Han X.-F."/>
            <person name="Zhang Y.-Q."/>
        </authorList>
    </citation>
    <scope>NUCLEOTIDE SEQUENCE</scope>
    <source>
        <strain evidence="7">CPCC 205763</strain>
    </source>
</reference>
<dbReference type="InterPro" id="IPR029056">
    <property type="entry name" value="Ribokinase-like"/>
</dbReference>
<dbReference type="RefSeq" id="WP_259507391.1">
    <property type="nucleotide sequence ID" value="NZ_JANLCM010000001.1"/>
</dbReference>
<keyword evidence="3" id="KW-0547">Nucleotide-binding</keyword>
<dbReference type="CDD" id="cd01167">
    <property type="entry name" value="bac_FRK"/>
    <property type="match status" value="1"/>
</dbReference>
<protein>
    <submittedName>
        <fullName evidence="7">Carbohydrate kinase</fullName>
    </submittedName>
</protein>
<proteinExistence type="inferred from homology"/>
<dbReference type="Gene3D" id="3.40.1190.20">
    <property type="match status" value="1"/>
</dbReference>
<dbReference type="Proteomes" id="UP001165584">
    <property type="component" value="Unassembled WGS sequence"/>
</dbReference>
<gene>
    <name evidence="7" type="ORF">N1027_10055</name>
</gene>
<dbReference type="PROSITE" id="PS00583">
    <property type="entry name" value="PFKB_KINASES_1"/>
    <property type="match status" value="1"/>
</dbReference>
<keyword evidence="2" id="KW-0808">Transferase</keyword>
<evidence type="ECO:0000313" key="7">
    <source>
        <dbReference type="EMBL" id="MCS5718479.1"/>
    </source>
</evidence>
<evidence type="ECO:0000256" key="5">
    <source>
        <dbReference type="ARBA" id="ARBA00022840"/>
    </source>
</evidence>
<dbReference type="PROSITE" id="PS00584">
    <property type="entry name" value="PFKB_KINASES_2"/>
    <property type="match status" value="1"/>
</dbReference>
<evidence type="ECO:0000256" key="4">
    <source>
        <dbReference type="ARBA" id="ARBA00022777"/>
    </source>
</evidence>
<dbReference type="InterPro" id="IPR050306">
    <property type="entry name" value="PfkB_Carbo_kinase"/>
</dbReference>
<dbReference type="GO" id="GO:0016301">
    <property type="term" value="F:kinase activity"/>
    <property type="evidence" value="ECO:0007669"/>
    <property type="project" value="UniProtKB-KW"/>
</dbReference>
<dbReference type="SUPFAM" id="SSF53613">
    <property type="entry name" value="Ribokinase-like"/>
    <property type="match status" value="1"/>
</dbReference>
<comment type="caution">
    <text evidence="7">The sequence shown here is derived from an EMBL/GenBank/DDBJ whole genome shotgun (WGS) entry which is preliminary data.</text>
</comment>
<evidence type="ECO:0000259" key="6">
    <source>
        <dbReference type="Pfam" id="PF00294"/>
    </source>
</evidence>
<keyword evidence="8" id="KW-1185">Reference proteome</keyword>
<evidence type="ECO:0000256" key="1">
    <source>
        <dbReference type="ARBA" id="ARBA00010688"/>
    </source>
</evidence>
<sequence>MSHFRTSVVAIGESLIDVVKNPGADPVEHPGGSPMNIAFGLGRLGRRVTLITRIGEDARGEAIAAHLGSAGVELAPGSPTPEATSTATARLRPDGSADYSFDLRWSLPAGLSAAHPVLAAAGVVHAGSIGAFLEPGGTAVSQLLRELAARAAGGGTPLITLDPNIRPSIVPGHARVLERFGELAESAAVVKLSDEDADWLYPGADADDAADRILRLGPGLVAVTRGGEGALLATSSARLPVPGVAVTVADTIGAGDSFMSALIDRLAALLDEGIPAGSLREGIALEPTVLAQIGDFAVRSAAITVSRAGANPPTLAELGQRLVEAPGVA</sequence>
<dbReference type="PANTHER" id="PTHR43085:SF1">
    <property type="entry name" value="PSEUDOURIDINE KINASE-RELATED"/>
    <property type="match status" value="1"/>
</dbReference>
<accession>A0ABT2GQH0</accession>
<dbReference type="InterPro" id="IPR002173">
    <property type="entry name" value="Carboh/pur_kinase_PfkB_CS"/>
</dbReference>